<comment type="caution">
    <text evidence="15">The sequence shown here is derived from an EMBL/GenBank/DDBJ whole genome shotgun (WGS) entry which is preliminary data.</text>
</comment>
<dbReference type="AlphaFoldDB" id="A0A4R1KEU8"/>
<keyword evidence="2" id="KW-1003">Cell membrane</keyword>
<dbReference type="PANTHER" id="PTHR39579:SF1">
    <property type="entry name" value="INNER MEMBRANE PROTEIN YHCB"/>
    <property type="match status" value="1"/>
</dbReference>
<evidence type="ECO:0000256" key="2">
    <source>
        <dbReference type="ARBA" id="ARBA00022475"/>
    </source>
</evidence>
<name>A0A4R1KEU8_9GAMM</name>
<evidence type="ECO:0000256" key="4">
    <source>
        <dbReference type="ARBA" id="ARBA00022618"/>
    </source>
</evidence>
<dbReference type="GO" id="GO:0005886">
    <property type="term" value="C:plasma membrane"/>
    <property type="evidence" value="ECO:0007669"/>
    <property type="project" value="UniProtKB-SubCell"/>
</dbReference>
<dbReference type="InterPro" id="IPR009386">
    <property type="entry name" value="ZapG-like"/>
</dbReference>
<evidence type="ECO:0000256" key="12">
    <source>
        <dbReference type="ARBA" id="ARBA00035727"/>
    </source>
</evidence>
<evidence type="ECO:0000256" key="11">
    <source>
        <dbReference type="ARBA" id="ARBA00035703"/>
    </source>
</evidence>
<dbReference type="EMBL" id="SMGD01000003">
    <property type="protein sequence ID" value="TCK63238.1"/>
    <property type="molecule type" value="Genomic_DNA"/>
</dbReference>
<keyword evidence="9" id="KW-0131">Cell cycle</keyword>
<feature type="region of interest" description="Disordered" evidence="13">
    <location>
        <begin position="88"/>
        <end position="142"/>
    </location>
</feature>
<evidence type="ECO:0000256" key="10">
    <source>
        <dbReference type="ARBA" id="ARBA00035657"/>
    </source>
</evidence>
<evidence type="ECO:0000256" key="7">
    <source>
        <dbReference type="ARBA" id="ARBA00022989"/>
    </source>
</evidence>
<evidence type="ECO:0000313" key="16">
    <source>
        <dbReference type="Proteomes" id="UP000295565"/>
    </source>
</evidence>
<protein>
    <recommendedName>
        <fullName evidence="11">Z-ring associated protein G</fullName>
    </recommendedName>
    <alternativeName>
        <fullName evidence="12">Cell division protein ZapG</fullName>
    </alternativeName>
</protein>
<keyword evidence="3" id="KW-0997">Cell inner membrane</keyword>
<dbReference type="GO" id="GO:0051301">
    <property type="term" value="P:cell division"/>
    <property type="evidence" value="ECO:0007669"/>
    <property type="project" value="UniProtKB-KW"/>
</dbReference>
<evidence type="ECO:0000256" key="5">
    <source>
        <dbReference type="ARBA" id="ARBA00022692"/>
    </source>
</evidence>
<keyword evidence="4" id="KW-0132">Cell division</keyword>
<keyword evidence="6" id="KW-0133">Cell shape</keyword>
<dbReference type="Proteomes" id="UP000295565">
    <property type="component" value="Unassembled WGS sequence"/>
</dbReference>
<dbReference type="PIRSF" id="PIRSF006318">
    <property type="entry name" value="YhcB"/>
    <property type="match status" value="1"/>
</dbReference>
<reference evidence="15 16" key="1">
    <citation type="submission" date="2019-03" db="EMBL/GenBank/DDBJ databases">
        <title>Genomic Encyclopedia of Type Strains, Phase IV (KMG-IV): sequencing the most valuable type-strain genomes for metagenomic binning, comparative biology and taxonomic classification.</title>
        <authorList>
            <person name="Goeker M."/>
        </authorList>
    </citation>
    <scope>NUCLEOTIDE SEQUENCE [LARGE SCALE GENOMIC DNA]</scope>
    <source>
        <strain evidence="15 16">DSM 18577</strain>
    </source>
</reference>
<sequence>MDIMTSLILVAAGVIIGVLISQILTHNHKHESSLKKELEQNQAEFKAYRKQVNEHFQSSAQMLDELAQQYQKIYQHMAEQSTQLLDDQRQNFPMFDPDKKILYPPTQSQLDAEIDETEESSPSAPPKDYTNERSGILKNDPT</sequence>
<dbReference type="Pfam" id="PF06295">
    <property type="entry name" value="ZapG-like"/>
    <property type="match status" value="1"/>
</dbReference>
<comment type="similarity">
    <text evidence="10">Belongs to the ZapG family.</text>
</comment>
<evidence type="ECO:0000256" key="6">
    <source>
        <dbReference type="ARBA" id="ARBA00022960"/>
    </source>
</evidence>
<keyword evidence="5 14" id="KW-0812">Transmembrane</keyword>
<feature type="transmembrane region" description="Helical" evidence="14">
    <location>
        <begin position="6"/>
        <end position="25"/>
    </location>
</feature>
<dbReference type="OrthoDB" id="5766209at2"/>
<keyword evidence="8 14" id="KW-0472">Membrane</keyword>
<evidence type="ECO:0000256" key="8">
    <source>
        <dbReference type="ARBA" id="ARBA00023136"/>
    </source>
</evidence>
<evidence type="ECO:0000256" key="13">
    <source>
        <dbReference type="SAM" id="MobiDB-lite"/>
    </source>
</evidence>
<keyword evidence="7 14" id="KW-1133">Transmembrane helix</keyword>
<evidence type="ECO:0000256" key="3">
    <source>
        <dbReference type="ARBA" id="ARBA00022519"/>
    </source>
</evidence>
<gene>
    <name evidence="15" type="ORF">EV690_0335</name>
</gene>
<accession>A0A4R1KEU8</accession>
<comment type="subcellular location">
    <subcellularLocation>
        <location evidence="1">Cell inner membrane</location>
        <topology evidence="1">Single-pass membrane protein</topology>
    </subcellularLocation>
</comment>
<dbReference type="GO" id="GO:0008360">
    <property type="term" value="P:regulation of cell shape"/>
    <property type="evidence" value="ECO:0007669"/>
    <property type="project" value="UniProtKB-KW"/>
</dbReference>
<evidence type="ECO:0000256" key="9">
    <source>
        <dbReference type="ARBA" id="ARBA00023306"/>
    </source>
</evidence>
<proteinExistence type="inferred from homology"/>
<evidence type="ECO:0000256" key="1">
    <source>
        <dbReference type="ARBA" id="ARBA00004377"/>
    </source>
</evidence>
<keyword evidence="16" id="KW-1185">Reference proteome</keyword>
<organism evidence="15 16">
    <name type="scientific">Celerinatantimonas diazotrophica</name>
    <dbReference type="NCBI Taxonomy" id="412034"/>
    <lineage>
        <taxon>Bacteria</taxon>
        <taxon>Pseudomonadati</taxon>
        <taxon>Pseudomonadota</taxon>
        <taxon>Gammaproteobacteria</taxon>
        <taxon>Celerinatantimonadaceae</taxon>
        <taxon>Celerinatantimonas</taxon>
    </lineage>
</organism>
<evidence type="ECO:0000313" key="15">
    <source>
        <dbReference type="EMBL" id="TCK63238.1"/>
    </source>
</evidence>
<dbReference type="PANTHER" id="PTHR39579">
    <property type="entry name" value="INNER MEMBRANE PROTEIN YHCB"/>
    <property type="match status" value="1"/>
</dbReference>
<evidence type="ECO:0000256" key="14">
    <source>
        <dbReference type="SAM" id="Phobius"/>
    </source>
</evidence>
<dbReference type="RefSeq" id="WP_131911207.1">
    <property type="nucleotide sequence ID" value="NZ_OU594967.1"/>
</dbReference>